<reference evidence="2" key="1">
    <citation type="journal article" date="2023" name="Mol. Biol. Evol.">
        <title>Third-Generation Sequencing Reveals the Adaptive Role of the Epigenome in Three Deep-Sea Polychaetes.</title>
        <authorList>
            <person name="Perez M."/>
            <person name="Aroh O."/>
            <person name="Sun Y."/>
            <person name="Lan Y."/>
            <person name="Juniper S.K."/>
            <person name="Young C.R."/>
            <person name="Angers B."/>
            <person name="Qian P.Y."/>
        </authorList>
    </citation>
    <scope>NUCLEOTIDE SEQUENCE</scope>
    <source>
        <strain evidence="2">R07B-5</strain>
    </source>
</reference>
<dbReference type="PANTHER" id="PTHR15907">
    <property type="entry name" value="DUF614 FAMILY PROTEIN-RELATED"/>
    <property type="match status" value="1"/>
</dbReference>
<dbReference type="Proteomes" id="UP001209878">
    <property type="component" value="Unassembled WGS sequence"/>
</dbReference>
<name>A0AAD9L3N1_RIDPI</name>
<evidence type="ECO:0000313" key="2">
    <source>
        <dbReference type="EMBL" id="KAK2182764.1"/>
    </source>
</evidence>
<dbReference type="Pfam" id="PF04749">
    <property type="entry name" value="PLAC8"/>
    <property type="match status" value="1"/>
</dbReference>
<dbReference type="NCBIfam" id="TIGR01571">
    <property type="entry name" value="A_thal_Cys_rich"/>
    <property type="match status" value="1"/>
</dbReference>
<comment type="caution">
    <text evidence="2">The sequence shown here is derived from an EMBL/GenBank/DDBJ whole genome shotgun (WGS) entry which is preliminary data.</text>
</comment>
<proteinExistence type="inferred from homology"/>
<accession>A0AAD9L3N1</accession>
<evidence type="ECO:0000313" key="3">
    <source>
        <dbReference type="Proteomes" id="UP001209878"/>
    </source>
</evidence>
<gene>
    <name evidence="2" type="ORF">NP493_337g02029</name>
</gene>
<organism evidence="2 3">
    <name type="scientific">Ridgeia piscesae</name>
    <name type="common">Tubeworm</name>
    <dbReference type="NCBI Taxonomy" id="27915"/>
    <lineage>
        <taxon>Eukaryota</taxon>
        <taxon>Metazoa</taxon>
        <taxon>Spiralia</taxon>
        <taxon>Lophotrochozoa</taxon>
        <taxon>Annelida</taxon>
        <taxon>Polychaeta</taxon>
        <taxon>Sedentaria</taxon>
        <taxon>Canalipalpata</taxon>
        <taxon>Sabellida</taxon>
        <taxon>Siboglinidae</taxon>
        <taxon>Ridgeia</taxon>
    </lineage>
</organism>
<keyword evidence="3" id="KW-1185">Reference proteome</keyword>
<dbReference type="InterPro" id="IPR006461">
    <property type="entry name" value="PLAC_motif_containing"/>
</dbReference>
<dbReference type="AlphaFoldDB" id="A0AAD9L3N1"/>
<dbReference type="EMBL" id="JAODUO010000337">
    <property type="protein sequence ID" value="KAK2182764.1"/>
    <property type="molecule type" value="Genomic_DNA"/>
</dbReference>
<comment type="similarity">
    <text evidence="1">Belongs to the cornifelin family.</text>
</comment>
<sequence length="114" mass="12386">MDNQQAQPVVMQPVATSNVVTEQPREWSSGIFGCFSDIPGCIYGWSFGTCLAWSVSTRAGENCCAAHVALPAVRTKVRLMHNIQGGICNDYLCSVFFGSCVVCQLDRELKHAGL</sequence>
<evidence type="ECO:0000256" key="1">
    <source>
        <dbReference type="ARBA" id="ARBA00009024"/>
    </source>
</evidence>
<protein>
    <submittedName>
        <fullName evidence="2">Uncharacterized protein</fullName>
    </submittedName>
</protein>